<dbReference type="Gene3D" id="3.30.54.20">
    <property type="match status" value="1"/>
</dbReference>
<dbReference type="InterPro" id="IPR002314">
    <property type="entry name" value="aa-tRNA-synt_IIb"/>
</dbReference>
<dbReference type="NCBIfam" id="TIGR00418">
    <property type="entry name" value="thrS"/>
    <property type="match status" value="1"/>
</dbReference>
<comment type="caution">
    <text evidence="15">The sequence shown here is derived from an EMBL/GenBank/DDBJ whole genome shotgun (WGS) entry which is preliminary data.</text>
</comment>
<evidence type="ECO:0000256" key="2">
    <source>
        <dbReference type="ARBA" id="ARBA00022490"/>
    </source>
</evidence>
<evidence type="ECO:0000256" key="11">
    <source>
        <dbReference type="ARBA" id="ARBA00023146"/>
    </source>
</evidence>
<dbReference type="InterPro" id="IPR033728">
    <property type="entry name" value="ThrRS_core"/>
</dbReference>
<dbReference type="Pfam" id="PF03129">
    <property type="entry name" value="HGTP_anticodon"/>
    <property type="match status" value="1"/>
</dbReference>
<dbReference type="Gene3D" id="3.30.980.10">
    <property type="entry name" value="Threonyl-trna Synthetase, Chain A, domain 2"/>
    <property type="match status" value="1"/>
</dbReference>
<reference evidence="15 16" key="1">
    <citation type="journal article" date="2016" name="Nat. Commun.">
        <title>Thousands of microbial genomes shed light on interconnected biogeochemical processes in an aquifer system.</title>
        <authorList>
            <person name="Anantharaman K."/>
            <person name="Brown C.T."/>
            <person name="Hug L.A."/>
            <person name="Sharon I."/>
            <person name="Castelle C.J."/>
            <person name="Probst A.J."/>
            <person name="Thomas B.C."/>
            <person name="Singh A."/>
            <person name="Wilkins M.J."/>
            <person name="Karaoz U."/>
            <person name="Brodie E.L."/>
            <person name="Williams K.H."/>
            <person name="Hubbard S.S."/>
            <person name="Banfield J.F."/>
        </authorList>
    </citation>
    <scope>NUCLEOTIDE SEQUENCE [LARGE SCALE GENOMIC DNA]</scope>
</reference>
<keyword evidence="4 13" id="KW-0436">Ligase</keyword>
<dbReference type="InterPro" id="IPR004154">
    <property type="entry name" value="Anticodon-bd"/>
</dbReference>
<evidence type="ECO:0000256" key="8">
    <source>
        <dbReference type="ARBA" id="ARBA00022840"/>
    </source>
</evidence>
<evidence type="ECO:0000256" key="10">
    <source>
        <dbReference type="ARBA" id="ARBA00022917"/>
    </source>
</evidence>
<dbReference type="FunFam" id="3.30.980.10:FF:000005">
    <property type="entry name" value="Threonyl-tRNA synthetase, mitochondrial"/>
    <property type="match status" value="1"/>
</dbReference>
<dbReference type="InterPro" id="IPR002320">
    <property type="entry name" value="Thr-tRNA-ligase_IIa"/>
</dbReference>
<keyword evidence="9 13" id="KW-0694">RNA-binding</keyword>
<keyword evidence="10 13" id="KW-0648">Protein biosynthesis</keyword>
<dbReference type="InterPro" id="IPR012947">
    <property type="entry name" value="tRNA_SAD"/>
</dbReference>
<dbReference type="SUPFAM" id="SSF55186">
    <property type="entry name" value="ThrRS/AlaRS common domain"/>
    <property type="match status" value="1"/>
</dbReference>
<comment type="caution">
    <text evidence="13">Lacks conserved residue(s) required for the propagation of feature annotation.</text>
</comment>
<dbReference type="InterPro" id="IPR045864">
    <property type="entry name" value="aa-tRNA-synth_II/BPL/LPL"/>
</dbReference>
<feature type="binding site" evidence="13">
    <location>
        <position position="463"/>
    </location>
    <ligand>
        <name>Zn(2+)</name>
        <dbReference type="ChEBI" id="CHEBI:29105"/>
        <note>catalytic</note>
    </ligand>
</feature>
<dbReference type="PRINTS" id="PR01047">
    <property type="entry name" value="TRNASYNTHTHR"/>
</dbReference>
<dbReference type="InterPro" id="IPR036621">
    <property type="entry name" value="Anticodon-bd_dom_sf"/>
</dbReference>
<evidence type="ECO:0000256" key="9">
    <source>
        <dbReference type="ARBA" id="ARBA00022884"/>
    </source>
</evidence>
<dbReference type="GO" id="GO:0000049">
    <property type="term" value="F:tRNA binding"/>
    <property type="evidence" value="ECO:0007669"/>
    <property type="project" value="UniProtKB-KW"/>
</dbReference>
<dbReference type="Pfam" id="PF00587">
    <property type="entry name" value="tRNA-synt_2b"/>
    <property type="match status" value="1"/>
</dbReference>
<dbReference type="Gene3D" id="3.30.930.10">
    <property type="entry name" value="Bira Bifunctional Protein, Domain 2"/>
    <property type="match status" value="1"/>
</dbReference>
<dbReference type="InterPro" id="IPR006195">
    <property type="entry name" value="aa-tRNA-synth_II"/>
</dbReference>
<keyword evidence="5 13" id="KW-0479">Metal-binding</keyword>
<dbReference type="GO" id="GO:0046872">
    <property type="term" value="F:metal ion binding"/>
    <property type="evidence" value="ECO:0007669"/>
    <property type="project" value="UniProtKB-KW"/>
</dbReference>
<evidence type="ECO:0000256" key="6">
    <source>
        <dbReference type="ARBA" id="ARBA00022741"/>
    </source>
</evidence>
<evidence type="ECO:0000313" key="15">
    <source>
        <dbReference type="EMBL" id="OGY07970.1"/>
    </source>
</evidence>
<dbReference type="Pfam" id="PF07973">
    <property type="entry name" value="tRNA_SAD"/>
    <property type="match status" value="1"/>
</dbReference>
<keyword evidence="2 13" id="KW-0963">Cytoplasm</keyword>
<gene>
    <name evidence="13" type="primary">thrS</name>
    <name evidence="15" type="ORF">A2782_02375</name>
</gene>
<dbReference type="FunFam" id="3.40.50.800:FF:000001">
    <property type="entry name" value="Threonine--tRNA ligase"/>
    <property type="match status" value="1"/>
</dbReference>
<accession>A0A1G1UXZ0</accession>
<dbReference type="SUPFAM" id="SSF55681">
    <property type="entry name" value="Class II aaRS and biotin synthetases"/>
    <property type="match status" value="1"/>
</dbReference>
<dbReference type="GO" id="GO:0004829">
    <property type="term" value="F:threonine-tRNA ligase activity"/>
    <property type="evidence" value="ECO:0007669"/>
    <property type="project" value="UniProtKB-UniRule"/>
</dbReference>
<evidence type="ECO:0000256" key="12">
    <source>
        <dbReference type="ARBA" id="ARBA00049515"/>
    </source>
</evidence>
<keyword evidence="7 13" id="KW-0862">Zinc</keyword>
<keyword evidence="3 13" id="KW-0820">tRNA-binding</keyword>
<proteinExistence type="inferred from homology"/>
<comment type="subcellular location">
    <subcellularLocation>
        <location evidence="13">Cytoplasm</location>
    </subcellularLocation>
</comment>
<keyword evidence="8 13" id="KW-0067">ATP-binding</keyword>
<comment type="similarity">
    <text evidence="1 13">Belongs to the class-II aminoacyl-tRNA synthetase family.</text>
</comment>
<evidence type="ECO:0000256" key="3">
    <source>
        <dbReference type="ARBA" id="ARBA00022555"/>
    </source>
</evidence>
<dbReference type="Gene3D" id="3.40.50.800">
    <property type="entry name" value="Anticodon-binding domain"/>
    <property type="match status" value="1"/>
</dbReference>
<dbReference type="CDD" id="cd00860">
    <property type="entry name" value="ThrRS_anticodon"/>
    <property type="match status" value="1"/>
</dbReference>
<evidence type="ECO:0000259" key="14">
    <source>
        <dbReference type="PROSITE" id="PS50862"/>
    </source>
</evidence>
<comment type="subunit">
    <text evidence="13">Homodimer.</text>
</comment>
<dbReference type="CDD" id="cd00771">
    <property type="entry name" value="ThrRS_core"/>
    <property type="match status" value="1"/>
</dbReference>
<name>A0A1G1UXZ0_9BACT</name>
<feature type="binding site" evidence="13">
    <location>
        <position position="282"/>
    </location>
    <ligand>
        <name>Zn(2+)</name>
        <dbReference type="ChEBI" id="CHEBI:29105"/>
        <note>catalytic</note>
    </ligand>
</feature>
<dbReference type="InterPro" id="IPR018163">
    <property type="entry name" value="Thr/Ala-tRNA-synth_IIc_edit"/>
</dbReference>
<feature type="domain" description="Aminoacyl-transfer RNA synthetases class-II family profile" evidence="14">
    <location>
        <begin position="191"/>
        <end position="486"/>
    </location>
</feature>
<comment type="catalytic activity">
    <reaction evidence="12 13">
        <text>tRNA(Thr) + L-threonine + ATP = L-threonyl-tRNA(Thr) + AMP + diphosphate + H(+)</text>
        <dbReference type="Rhea" id="RHEA:24624"/>
        <dbReference type="Rhea" id="RHEA-COMP:9670"/>
        <dbReference type="Rhea" id="RHEA-COMP:9704"/>
        <dbReference type="ChEBI" id="CHEBI:15378"/>
        <dbReference type="ChEBI" id="CHEBI:30616"/>
        <dbReference type="ChEBI" id="CHEBI:33019"/>
        <dbReference type="ChEBI" id="CHEBI:57926"/>
        <dbReference type="ChEBI" id="CHEBI:78442"/>
        <dbReference type="ChEBI" id="CHEBI:78534"/>
        <dbReference type="ChEBI" id="CHEBI:456215"/>
        <dbReference type="EC" id="6.1.1.3"/>
    </reaction>
</comment>
<dbReference type="PANTHER" id="PTHR11451:SF56">
    <property type="entry name" value="THREONINE--TRNA LIGASE 1"/>
    <property type="match status" value="1"/>
</dbReference>
<evidence type="ECO:0000256" key="4">
    <source>
        <dbReference type="ARBA" id="ARBA00022598"/>
    </source>
</evidence>
<evidence type="ECO:0000313" key="16">
    <source>
        <dbReference type="Proteomes" id="UP000177967"/>
    </source>
</evidence>
<dbReference type="Proteomes" id="UP000177967">
    <property type="component" value="Unassembled WGS sequence"/>
</dbReference>
<dbReference type="FunFam" id="3.30.930.10:FF:000002">
    <property type="entry name" value="Threonine--tRNA ligase"/>
    <property type="match status" value="1"/>
</dbReference>
<dbReference type="GO" id="GO:0005524">
    <property type="term" value="F:ATP binding"/>
    <property type="evidence" value="ECO:0007669"/>
    <property type="project" value="UniProtKB-UniRule"/>
</dbReference>
<evidence type="ECO:0000256" key="5">
    <source>
        <dbReference type="ARBA" id="ARBA00022723"/>
    </source>
</evidence>
<dbReference type="GO" id="GO:0006435">
    <property type="term" value="P:threonyl-tRNA aminoacylation"/>
    <property type="evidence" value="ECO:0007669"/>
    <property type="project" value="UniProtKB-UniRule"/>
</dbReference>
<keyword evidence="6 13" id="KW-0547">Nucleotide-binding</keyword>
<dbReference type="InterPro" id="IPR047246">
    <property type="entry name" value="ThrRS_anticodon"/>
</dbReference>
<dbReference type="PANTHER" id="PTHR11451">
    <property type="entry name" value="THREONINE-TRNA LIGASE"/>
    <property type="match status" value="1"/>
</dbReference>
<sequence length="591" mass="68305">MAKKQKPVDLQAMRHSAEHVLTMAMLSIYPGLKPAMGPATDEGFYLDFDLNGKIQEKDFPKIEKKMREIVLNDYPITHQELSTRQARKLFANNPYKLEWIDEIEKRGEKVSVYTISNPKTENSFADLCSGPHIESTGKIGPFKLLSIAGAYWHGDEKNKMLTRIYGTAFNTQEELDHYLWQREEAEKRNHRKLGAELELFAIYPEVGQGLPVWLPNGFVVRRELEDYMLREERKLDYKHAITPVLSNEFLFQTSGHLGFYKDSMYPPIVADEEKLYLKPMSCPGAMMIFKSKPRSYRDLPYKLGEFGLVYRYEKSGELQGLQRVRGFTQNDAHIFFREDQTSQQLTEVINLFKKFYKDLGFTKYWMRLSLSDPNDKKYDIAPREKWLKAENSLRKVLKENGLEFKEAVGEAAFYGPKIDIQAVNVFGKEDTISTIQYDFNFPKRFELEYIDIDGKPKQPYAIHRALIGSFERFFAFLIEHYGGAFPVWLAPVQIAILPIAERHLSYANSVKVLLQNEEIRVELDNRQETLQAKIRDAQIKKVPYMLIVGDKEQEAGTVAVRLRNGTNLGAIKLSEFTAQVKKAIADKVNIV</sequence>
<feature type="binding site" evidence="13">
    <location>
        <position position="333"/>
    </location>
    <ligand>
        <name>Zn(2+)</name>
        <dbReference type="ChEBI" id="CHEBI:29105"/>
        <note>catalytic</note>
    </ligand>
</feature>
<dbReference type="AlphaFoldDB" id="A0A1G1UXZ0"/>
<dbReference type="EC" id="6.1.1.3" evidence="13"/>
<dbReference type="SMART" id="SM00863">
    <property type="entry name" value="tRNA_SAD"/>
    <property type="match status" value="1"/>
</dbReference>
<dbReference type="SUPFAM" id="SSF52954">
    <property type="entry name" value="Class II aaRS ABD-related"/>
    <property type="match status" value="1"/>
</dbReference>
<comment type="cofactor">
    <cofactor evidence="13">
        <name>Zn(2+)</name>
        <dbReference type="ChEBI" id="CHEBI:29105"/>
    </cofactor>
    <text evidence="13">Binds 1 zinc ion per subunit.</text>
</comment>
<dbReference type="GO" id="GO:0005737">
    <property type="term" value="C:cytoplasm"/>
    <property type="evidence" value="ECO:0007669"/>
    <property type="project" value="UniProtKB-SubCell"/>
</dbReference>
<protein>
    <recommendedName>
        <fullName evidence="13">Threonine--tRNA ligase</fullName>
        <ecNumber evidence="13">6.1.1.3</ecNumber>
    </recommendedName>
    <alternativeName>
        <fullName evidence="13">Threonyl-tRNA synthetase</fullName>
        <shortName evidence="13">ThrRS</shortName>
    </alternativeName>
</protein>
<dbReference type="STRING" id="1797513.A2782_02375"/>
<evidence type="ECO:0000256" key="7">
    <source>
        <dbReference type="ARBA" id="ARBA00022833"/>
    </source>
</evidence>
<evidence type="ECO:0000256" key="13">
    <source>
        <dbReference type="HAMAP-Rule" id="MF_00184"/>
    </source>
</evidence>
<organism evidence="15 16">
    <name type="scientific">Candidatus Blackburnbacteria bacterium RIFCSPHIGHO2_01_FULL_43_15b</name>
    <dbReference type="NCBI Taxonomy" id="1797513"/>
    <lineage>
        <taxon>Bacteria</taxon>
        <taxon>Candidatus Blackburniibacteriota</taxon>
    </lineage>
</organism>
<keyword evidence="11 13" id="KW-0030">Aminoacyl-tRNA synthetase</keyword>
<dbReference type="EMBL" id="MHBW01000033">
    <property type="protein sequence ID" value="OGY07970.1"/>
    <property type="molecule type" value="Genomic_DNA"/>
</dbReference>
<evidence type="ECO:0000256" key="1">
    <source>
        <dbReference type="ARBA" id="ARBA00008226"/>
    </source>
</evidence>
<dbReference type="PROSITE" id="PS50862">
    <property type="entry name" value="AA_TRNA_LIGASE_II"/>
    <property type="match status" value="1"/>
</dbReference>
<dbReference type="HAMAP" id="MF_00184">
    <property type="entry name" value="Thr_tRNA_synth"/>
    <property type="match status" value="1"/>
</dbReference>